<dbReference type="EMBL" id="RRUC01000004">
    <property type="protein sequence ID" value="RRN05928.1"/>
    <property type="molecule type" value="Genomic_DNA"/>
</dbReference>
<comment type="caution">
    <text evidence="1">The sequence shown here is derived from an EMBL/GenBank/DDBJ whole genome shotgun (WGS) entry which is preliminary data.</text>
</comment>
<evidence type="ECO:0000313" key="1">
    <source>
        <dbReference type="EMBL" id="RRN05928.1"/>
    </source>
</evidence>
<name>A0A3R8MN02_BIBTR</name>
<proteinExistence type="predicted"/>
<organism evidence="1 2">
    <name type="scientific">Bibersteinia trehalosi</name>
    <name type="common">Pasteurella trehalosi</name>
    <dbReference type="NCBI Taxonomy" id="47735"/>
    <lineage>
        <taxon>Bacteria</taxon>
        <taxon>Pseudomonadati</taxon>
        <taxon>Pseudomonadota</taxon>
        <taxon>Gammaproteobacteria</taxon>
        <taxon>Pasteurellales</taxon>
        <taxon>Pasteurellaceae</taxon>
        <taxon>Bibersteinia</taxon>
    </lineage>
</organism>
<accession>A0A3R8MN02</accession>
<protein>
    <submittedName>
        <fullName evidence="1">Uncharacterized protein</fullName>
    </submittedName>
</protein>
<sequence>MKKTLFFLFIILSILGFFIGNDYLDYKNDFKKIDEIVSNTFEKSGDIEDQIKGYAVADILLKSKIEKNKNRFIPNLWHSWYLNRRISLFAASEYPNHYSELLSLYEKLYQYNKNVNAFIMSCFLKEYLGKKDSICYEKALPLIKAQANYETSPFYWLAYESVKPNKFDQIKKLVNEIDENRENFILNFIQ</sequence>
<dbReference type="RefSeq" id="WP_125134337.1">
    <property type="nucleotide sequence ID" value="NZ_RRUC01000004.1"/>
</dbReference>
<gene>
    <name evidence="1" type="ORF">EIM44_00945</name>
</gene>
<reference evidence="1 2" key="1">
    <citation type="submission" date="2018-11" db="EMBL/GenBank/DDBJ databases">
        <title>Whole genome sequence of Bibersteinia trehalosi strain OADDL-BT1 an multidrug resistant pathogen isolate.</title>
        <authorList>
            <person name="Couger M."/>
            <person name="Ramachandran A."/>
        </authorList>
    </citation>
    <scope>NUCLEOTIDE SEQUENCE [LARGE SCALE GENOMIC DNA]</scope>
    <source>
        <strain evidence="1 2">OADDL-BT1</strain>
    </source>
</reference>
<evidence type="ECO:0000313" key="2">
    <source>
        <dbReference type="Proteomes" id="UP000276010"/>
    </source>
</evidence>
<dbReference type="AlphaFoldDB" id="A0A3R8MN02"/>
<dbReference type="Proteomes" id="UP000276010">
    <property type="component" value="Unassembled WGS sequence"/>
</dbReference>
<dbReference type="STRING" id="1263831.F543_21810"/>